<proteinExistence type="predicted"/>
<sequence>MFGEKDRELFERNYRTWIESVASSVAESMKHLERSEIEAILGRYERYQNDPPSMYTAITGDRRTQVDEMVGRDRLQNILLLSMDAVSFTPSIFAQHPGVLDYAFAMNRRFFFKIYWFPIIAINRTYIERASEHELHFALEHELTQNKMYTEHMDLHGHKYLRVDEKRTISEQAIPPAIERSGITDEERVKEHGLMNEIVTSSPLVPKTFAETSLFEYLEVNWDSIKDLGVKGETESEKEFEEMLSQEHGWIDFSHEIYGLYLSKLKQELDLTYREYGYV</sequence>
<dbReference type="EMBL" id="MT631271">
    <property type="protein sequence ID" value="QNO47698.1"/>
    <property type="molecule type" value="Genomic_DNA"/>
</dbReference>
<reference evidence="1" key="1">
    <citation type="submission" date="2020-06" db="EMBL/GenBank/DDBJ databases">
        <title>Unique genomic features of the anaerobic methanotrophic archaea.</title>
        <authorList>
            <person name="Chadwick G.L."/>
            <person name="Skennerton C.T."/>
            <person name="Laso-Perez R."/>
            <person name="Leu A.O."/>
            <person name="Speth D.R."/>
            <person name="Yu H."/>
            <person name="Morgan-Lang C."/>
            <person name="Hatzenpichler R."/>
            <person name="Goudeau D."/>
            <person name="Malmstrom R."/>
            <person name="Brazelton W.J."/>
            <person name="Woyke T."/>
            <person name="Hallam S.J."/>
            <person name="Tyson G.W."/>
            <person name="Wegener G."/>
            <person name="Boetius A."/>
            <person name="Orphan V."/>
        </authorList>
    </citation>
    <scope>NUCLEOTIDE SEQUENCE</scope>
</reference>
<evidence type="ECO:0000313" key="1">
    <source>
        <dbReference type="EMBL" id="QNO47698.1"/>
    </source>
</evidence>
<gene>
    <name evidence="1" type="ORF">FJIOJMEM_00024</name>
</gene>
<name>A0A7G9YI64_9EURY</name>
<organism evidence="1">
    <name type="scientific">Candidatus Methanogaster sp. ANME-2c ERB4</name>
    <dbReference type="NCBI Taxonomy" id="2759911"/>
    <lineage>
        <taxon>Archaea</taxon>
        <taxon>Methanobacteriati</taxon>
        <taxon>Methanobacteriota</taxon>
        <taxon>Stenosarchaea group</taxon>
        <taxon>Methanomicrobia</taxon>
        <taxon>Methanosarcinales</taxon>
        <taxon>ANME-2 cluster</taxon>
        <taxon>Candidatus Methanogasteraceae</taxon>
        <taxon>Candidatus Methanogaster</taxon>
    </lineage>
</organism>
<accession>A0A7G9YI64</accession>
<protein>
    <submittedName>
        <fullName evidence="1">Uncharacterized protein</fullName>
    </submittedName>
</protein>
<dbReference type="AlphaFoldDB" id="A0A7G9YI64"/>